<keyword evidence="2 10" id="KW-0808">Transferase</keyword>
<dbReference type="OrthoDB" id="9909019at2759"/>
<keyword evidence="6" id="KW-0564">Palmitate</keyword>
<feature type="transmembrane region" description="Helical" evidence="10">
    <location>
        <begin position="204"/>
        <end position="227"/>
    </location>
</feature>
<gene>
    <name evidence="13" type="ORF">C2G38_1017411</name>
</gene>
<evidence type="ECO:0000256" key="4">
    <source>
        <dbReference type="ARBA" id="ARBA00022989"/>
    </source>
</evidence>
<protein>
    <recommendedName>
        <fullName evidence="10">Palmitoyltransferase</fullName>
        <ecNumber evidence="10">2.3.1.225</ecNumber>
    </recommendedName>
</protein>
<feature type="transmembrane region" description="Helical" evidence="10">
    <location>
        <begin position="6"/>
        <end position="25"/>
    </location>
</feature>
<dbReference type="STRING" id="44941.A0A397VIB2"/>
<comment type="subcellular location">
    <subcellularLocation>
        <location evidence="1">Membrane</location>
        <topology evidence="1">Multi-pass membrane protein</topology>
    </subcellularLocation>
</comment>
<evidence type="ECO:0000313" key="13">
    <source>
        <dbReference type="EMBL" id="RIB22215.1"/>
    </source>
</evidence>
<dbReference type="GO" id="GO:0005783">
    <property type="term" value="C:endoplasmic reticulum"/>
    <property type="evidence" value="ECO:0007669"/>
    <property type="project" value="TreeGrafter"/>
</dbReference>
<evidence type="ECO:0000256" key="7">
    <source>
        <dbReference type="ARBA" id="ARBA00023288"/>
    </source>
</evidence>
<dbReference type="Proteomes" id="UP000266673">
    <property type="component" value="Unassembled WGS sequence"/>
</dbReference>
<comment type="catalytic activity">
    <reaction evidence="9 10">
        <text>L-cysteinyl-[protein] + hexadecanoyl-CoA = S-hexadecanoyl-L-cysteinyl-[protein] + CoA</text>
        <dbReference type="Rhea" id="RHEA:36683"/>
        <dbReference type="Rhea" id="RHEA-COMP:10131"/>
        <dbReference type="Rhea" id="RHEA-COMP:11032"/>
        <dbReference type="ChEBI" id="CHEBI:29950"/>
        <dbReference type="ChEBI" id="CHEBI:57287"/>
        <dbReference type="ChEBI" id="CHEBI:57379"/>
        <dbReference type="ChEBI" id="CHEBI:74151"/>
        <dbReference type="EC" id="2.3.1.225"/>
    </reaction>
</comment>
<keyword evidence="3 10" id="KW-0812">Transmembrane</keyword>
<dbReference type="GO" id="GO:0019706">
    <property type="term" value="F:protein-cysteine S-palmitoyltransferase activity"/>
    <property type="evidence" value="ECO:0007669"/>
    <property type="project" value="UniProtKB-EC"/>
</dbReference>
<dbReference type="EC" id="2.3.1.225" evidence="10"/>
<sequence>MDLLIAITIYLSILGFIVFIVLMGPSPRFRHGPIGRMHRFLTVTLFEWIGYTFRKVFGNRVSRACDRLYVYLTEETNPVLQIVYLSLLSGSIYSFYITAWHHIPGPYVSKIHVYIVPIVIIFTYSTFIIASLSDPGKITKENELRACRMFEYDLLLFQPKKCRTCLLQKPARSKHCSLCKMCIAKFDHHCAWINNCVGLRNHRYFILFLYATFQICVYGAYLIYCILNGIAKKMNLHTAFVYNARGLRIPISRYQTALFLIHQERLLGALGLFAGLVGLVILIFMLYQLYLVITGTTANESFKWEDLDEIIMAGEFWVYEKESDDSAKKSDDKEAGSSVEKTSGRTTAIYWIQPRDLKQRQNNEDNDKRNNEDNDRKEGDREDNDRKDGGRENNENERNSKSQQIGRQVKRLSEIKNIYDKGLWKNLREVLLPPLLNG</sequence>
<feature type="domain" description="Palmitoyltransferase DHHC" evidence="12">
    <location>
        <begin position="158"/>
        <end position="304"/>
    </location>
</feature>
<keyword evidence="8 10" id="KW-0012">Acyltransferase</keyword>
<name>A0A397VIB2_9GLOM</name>
<dbReference type="AlphaFoldDB" id="A0A397VIB2"/>
<feature type="transmembrane region" description="Helical" evidence="10">
    <location>
        <begin position="37"/>
        <end position="53"/>
    </location>
</feature>
<comment type="similarity">
    <text evidence="10">Belongs to the DHHC palmitoyltransferase family.</text>
</comment>
<keyword evidence="5 10" id="KW-0472">Membrane</keyword>
<dbReference type="GO" id="GO:0006612">
    <property type="term" value="P:protein targeting to membrane"/>
    <property type="evidence" value="ECO:0007669"/>
    <property type="project" value="TreeGrafter"/>
</dbReference>
<evidence type="ECO:0000259" key="12">
    <source>
        <dbReference type="Pfam" id="PF01529"/>
    </source>
</evidence>
<reference evidence="13 14" key="1">
    <citation type="submission" date="2018-06" db="EMBL/GenBank/DDBJ databases">
        <title>Comparative genomics reveals the genomic features of Rhizophagus irregularis, R. cerebriforme, R. diaphanum and Gigaspora rosea, and their symbiotic lifestyle signature.</title>
        <authorList>
            <person name="Morin E."/>
            <person name="San Clemente H."/>
            <person name="Chen E.C.H."/>
            <person name="De La Providencia I."/>
            <person name="Hainaut M."/>
            <person name="Kuo A."/>
            <person name="Kohler A."/>
            <person name="Murat C."/>
            <person name="Tang N."/>
            <person name="Roy S."/>
            <person name="Loubradou J."/>
            <person name="Henrissat B."/>
            <person name="Grigoriev I.V."/>
            <person name="Corradi N."/>
            <person name="Roux C."/>
            <person name="Martin F.M."/>
        </authorList>
    </citation>
    <scope>NUCLEOTIDE SEQUENCE [LARGE SCALE GENOMIC DNA]</scope>
    <source>
        <strain evidence="13 14">DAOM 194757</strain>
    </source>
</reference>
<evidence type="ECO:0000256" key="3">
    <source>
        <dbReference type="ARBA" id="ARBA00022692"/>
    </source>
</evidence>
<keyword evidence="14" id="KW-1185">Reference proteome</keyword>
<feature type="transmembrane region" description="Helical" evidence="10">
    <location>
        <begin position="111"/>
        <end position="132"/>
    </location>
</feature>
<dbReference type="Pfam" id="PF01529">
    <property type="entry name" value="DHHC"/>
    <property type="match status" value="1"/>
</dbReference>
<evidence type="ECO:0000256" key="10">
    <source>
        <dbReference type="RuleBase" id="RU079119"/>
    </source>
</evidence>
<feature type="transmembrane region" description="Helical" evidence="10">
    <location>
        <begin position="266"/>
        <end position="290"/>
    </location>
</feature>
<comment type="caution">
    <text evidence="13">The sequence shown here is derived from an EMBL/GenBank/DDBJ whole genome shotgun (WGS) entry which is preliminary data.</text>
</comment>
<accession>A0A397VIB2</accession>
<evidence type="ECO:0000256" key="5">
    <source>
        <dbReference type="ARBA" id="ARBA00023136"/>
    </source>
</evidence>
<evidence type="ECO:0000313" key="14">
    <source>
        <dbReference type="Proteomes" id="UP000266673"/>
    </source>
</evidence>
<feature type="region of interest" description="Disordered" evidence="11">
    <location>
        <begin position="360"/>
        <end position="408"/>
    </location>
</feature>
<feature type="transmembrane region" description="Helical" evidence="10">
    <location>
        <begin position="79"/>
        <end position="99"/>
    </location>
</feature>
<organism evidence="13 14">
    <name type="scientific">Gigaspora rosea</name>
    <dbReference type="NCBI Taxonomy" id="44941"/>
    <lineage>
        <taxon>Eukaryota</taxon>
        <taxon>Fungi</taxon>
        <taxon>Fungi incertae sedis</taxon>
        <taxon>Mucoromycota</taxon>
        <taxon>Glomeromycotina</taxon>
        <taxon>Glomeromycetes</taxon>
        <taxon>Diversisporales</taxon>
        <taxon>Gigasporaceae</taxon>
        <taxon>Gigaspora</taxon>
    </lineage>
</organism>
<dbReference type="PANTHER" id="PTHR22883:SF488">
    <property type="entry name" value="PALMITOYLTRANSFERASE"/>
    <property type="match status" value="1"/>
</dbReference>
<comment type="domain">
    <text evidence="10">The DHHC domain is required for palmitoyltransferase activity.</text>
</comment>
<dbReference type="EMBL" id="QKWP01000319">
    <property type="protein sequence ID" value="RIB22215.1"/>
    <property type="molecule type" value="Genomic_DNA"/>
</dbReference>
<evidence type="ECO:0000256" key="9">
    <source>
        <dbReference type="ARBA" id="ARBA00048048"/>
    </source>
</evidence>
<keyword evidence="7" id="KW-0449">Lipoprotein</keyword>
<dbReference type="GO" id="GO:0005794">
    <property type="term" value="C:Golgi apparatus"/>
    <property type="evidence" value="ECO:0007669"/>
    <property type="project" value="TreeGrafter"/>
</dbReference>
<evidence type="ECO:0000256" key="6">
    <source>
        <dbReference type="ARBA" id="ARBA00023139"/>
    </source>
</evidence>
<dbReference type="PROSITE" id="PS50216">
    <property type="entry name" value="DHHC"/>
    <property type="match status" value="1"/>
</dbReference>
<evidence type="ECO:0000256" key="2">
    <source>
        <dbReference type="ARBA" id="ARBA00022679"/>
    </source>
</evidence>
<dbReference type="InterPro" id="IPR001594">
    <property type="entry name" value="Palmitoyltrfase_DHHC"/>
</dbReference>
<dbReference type="PANTHER" id="PTHR22883">
    <property type="entry name" value="ZINC FINGER DHHC DOMAIN CONTAINING PROTEIN"/>
    <property type="match status" value="1"/>
</dbReference>
<evidence type="ECO:0000256" key="11">
    <source>
        <dbReference type="SAM" id="MobiDB-lite"/>
    </source>
</evidence>
<dbReference type="InterPro" id="IPR039859">
    <property type="entry name" value="PFA4/ZDH16/20/ERF2-like"/>
</dbReference>
<keyword evidence="4 10" id="KW-1133">Transmembrane helix</keyword>
<dbReference type="GO" id="GO:0016020">
    <property type="term" value="C:membrane"/>
    <property type="evidence" value="ECO:0007669"/>
    <property type="project" value="UniProtKB-SubCell"/>
</dbReference>
<evidence type="ECO:0000256" key="1">
    <source>
        <dbReference type="ARBA" id="ARBA00004141"/>
    </source>
</evidence>
<feature type="compositionally biased region" description="Basic and acidic residues" evidence="11">
    <location>
        <begin position="360"/>
        <end position="400"/>
    </location>
</feature>
<proteinExistence type="inferred from homology"/>
<evidence type="ECO:0000256" key="8">
    <source>
        <dbReference type="ARBA" id="ARBA00023315"/>
    </source>
</evidence>